<keyword evidence="3" id="KW-1185">Reference proteome</keyword>
<reference evidence="2 3" key="1">
    <citation type="journal article" date="2012" name="Appl. Environ. Microbiol.">
        <title>Short-read sequencing for genomic analysis of the brown rot fungus Fibroporia radiculosa.</title>
        <authorList>
            <person name="Tang J.D."/>
            <person name="Perkins A.D."/>
            <person name="Sonstegard T.S."/>
            <person name="Schroeder S.G."/>
            <person name="Burgess S.C."/>
            <person name="Diehl S.V."/>
        </authorList>
    </citation>
    <scope>NUCLEOTIDE SEQUENCE [LARGE SCALE GENOMIC DNA]</scope>
    <source>
        <strain evidence="2 3">TFFH 294</strain>
    </source>
</reference>
<proteinExistence type="predicted"/>
<dbReference type="RefSeq" id="XP_012177032.1">
    <property type="nucleotide sequence ID" value="XM_012321642.1"/>
</dbReference>
<dbReference type="Proteomes" id="UP000006352">
    <property type="component" value="Unassembled WGS sequence"/>
</dbReference>
<gene>
    <name evidence="2" type="ORF">FIBRA_09330</name>
</gene>
<dbReference type="OrthoDB" id="2728997at2759"/>
<evidence type="ECO:0000313" key="3">
    <source>
        <dbReference type="Proteomes" id="UP000006352"/>
    </source>
</evidence>
<organism evidence="2 3">
    <name type="scientific">Fibroporia radiculosa</name>
    <dbReference type="NCBI Taxonomy" id="599839"/>
    <lineage>
        <taxon>Eukaryota</taxon>
        <taxon>Fungi</taxon>
        <taxon>Dikarya</taxon>
        <taxon>Basidiomycota</taxon>
        <taxon>Agaricomycotina</taxon>
        <taxon>Agaricomycetes</taxon>
        <taxon>Polyporales</taxon>
        <taxon>Fibroporiaceae</taxon>
        <taxon>Fibroporia</taxon>
    </lineage>
</organism>
<dbReference type="InParanoid" id="J7SCA5"/>
<accession>J7SCA5</accession>
<feature type="compositionally biased region" description="Polar residues" evidence="1">
    <location>
        <begin position="1"/>
        <end position="13"/>
    </location>
</feature>
<name>J7SCA5_9APHY</name>
<dbReference type="GeneID" id="24101911"/>
<dbReference type="AlphaFoldDB" id="J7SCA5"/>
<feature type="region of interest" description="Disordered" evidence="1">
    <location>
        <begin position="1"/>
        <end position="21"/>
    </location>
</feature>
<sequence length="110" mass="12551">MSDNNSGAVNKPNQFGGDKGKSKEFLDELYLYYSGNPKKIQSDKDQIITDTEEPISKSDDTPLQGLPNWAEFKKSFIQTFRDMDKMKDSSNEEGIAKEYIQAIHFGEKDF</sequence>
<protein>
    <submittedName>
        <fullName evidence="2">Uncharacterized protein</fullName>
    </submittedName>
</protein>
<dbReference type="EMBL" id="HE797611">
    <property type="protein sequence ID" value="CCM07011.1"/>
    <property type="molecule type" value="Genomic_DNA"/>
</dbReference>
<evidence type="ECO:0000256" key="1">
    <source>
        <dbReference type="SAM" id="MobiDB-lite"/>
    </source>
</evidence>
<dbReference type="HOGENOM" id="CLU_128842_0_0_1"/>
<evidence type="ECO:0000313" key="2">
    <source>
        <dbReference type="EMBL" id="CCM07011.1"/>
    </source>
</evidence>